<gene>
    <name evidence="2" type="ORF">PVAP13_8NG138901</name>
</gene>
<dbReference type="Proteomes" id="UP000823388">
    <property type="component" value="Chromosome 8N"/>
</dbReference>
<feature type="region of interest" description="Disordered" evidence="1">
    <location>
        <begin position="1"/>
        <end position="100"/>
    </location>
</feature>
<accession>A0A8T0PBX5</accession>
<reference evidence="2" key="1">
    <citation type="submission" date="2020-05" db="EMBL/GenBank/DDBJ databases">
        <title>WGS assembly of Panicum virgatum.</title>
        <authorList>
            <person name="Lovell J.T."/>
            <person name="Jenkins J."/>
            <person name="Shu S."/>
            <person name="Juenger T.E."/>
            <person name="Schmutz J."/>
        </authorList>
    </citation>
    <scope>NUCLEOTIDE SEQUENCE</scope>
    <source>
        <strain evidence="2">AP13</strain>
    </source>
</reference>
<protein>
    <submittedName>
        <fullName evidence="2">Uncharacterized protein</fullName>
    </submittedName>
</protein>
<dbReference type="AlphaFoldDB" id="A0A8T0PBX5"/>
<proteinExistence type="predicted"/>
<dbReference type="EMBL" id="CM029052">
    <property type="protein sequence ID" value="KAG2558149.1"/>
    <property type="molecule type" value="Genomic_DNA"/>
</dbReference>
<feature type="compositionally biased region" description="Gly residues" evidence="1">
    <location>
        <begin position="45"/>
        <end position="55"/>
    </location>
</feature>
<feature type="compositionally biased region" description="Basic residues" evidence="1">
    <location>
        <begin position="1"/>
        <end position="10"/>
    </location>
</feature>
<organism evidence="2 3">
    <name type="scientific">Panicum virgatum</name>
    <name type="common">Blackwell switchgrass</name>
    <dbReference type="NCBI Taxonomy" id="38727"/>
    <lineage>
        <taxon>Eukaryota</taxon>
        <taxon>Viridiplantae</taxon>
        <taxon>Streptophyta</taxon>
        <taxon>Embryophyta</taxon>
        <taxon>Tracheophyta</taxon>
        <taxon>Spermatophyta</taxon>
        <taxon>Magnoliopsida</taxon>
        <taxon>Liliopsida</taxon>
        <taxon>Poales</taxon>
        <taxon>Poaceae</taxon>
        <taxon>PACMAD clade</taxon>
        <taxon>Panicoideae</taxon>
        <taxon>Panicodae</taxon>
        <taxon>Paniceae</taxon>
        <taxon>Panicinae</taxon>
        <taxon>Panicum</taxon>
        <taxon>Panicum sect. Hiantes</taxon>
    </lineage>
</organism>
<evidence type="ECO:0000313" key="3">
    <source>
        <dbReference type="Proteomes" id="UP000823388"/>
    </source>
</evidence>
<sequence length="100" mass="9877">MTLGGKHRQRGLPSGGACRGRAASPTVEQAGARPPRRRSVPGVRGFPGGGLGRGRGLPAAKGGPGHPAAEHAGARPPDGGVGRGRGRVRGGAVRMNSCSS</sequence>
<evidence type="ECO:0000256" key="1">
    <source>
        <dbReference type="SAM" id="MobiDB-lite"/>
    </source>
</evidence>
<feature type="compositionally biased region" description="Low complexity" evidence="1">
    <location>
        <begin position="56"/>
        <end position="67"/>
    </location>
</feature>
<evidence type="ECO:0000313" key="2">
    <source>
        <dbReference type="EMBL" id="KAG2558149.1"/>
    </source>
</evidence>
<name>A0A8T0PBX5_PANVG</name>
<comment type="caution">
    <text evidence="2">The sequence shown here is derived from an EMBL/GenBank/DDBJ whole genome shotgun (WGS) entry which is preliminary data.</text>
</comment>
<keyword evidence="3" id="KW-1185">Reference proteome</keyword>